<dbReference type="InterPro" id="IPR043502">
    <property type="entry name" value="DNA/RNA_pol_sf"/>
</dbReference>
<dbReference type="InterPro" id="IPR036397">
    <property type="entry name" value="RNaseH_sf"/>
</dbReference>
<dbReference type="PANTHER" id="PTHR37984">
    <property type="entry name" value="PROTEIN CBG26694"/>
    <property type="match status" value="1"/>
</dbReference>
<dbReference type="InterPro" id="IPR043128">
    <property type="entry name" value="Rev_trsase/Diguanyl_cyclase"/>
</dbReference>
<dbReference type="InterPro" id="IPR012337">
    <property type="entry name" value="RNaseH-like_sf"/>
</dbReference>
<keyword evidence="1" id="KW-0511">Multifunctional enzyme</keyword>
<evidence type="ECO:0000313" key="4">
    <source>
        <dbReference type="Proteomes" id="UP001318860"/>
    </source>
</evidence>
<accession>A0ABR0XXX3</accession>
<dbReference type="Gene3D" id="3.30.420.10">
    <property type="entry name" value="Ribonuclease H-like superfamily/Ribonuclease H"/>
    <property type="match status" value="1"/>
</dbReference>
<dbReference type="InterPro" id="IPR001584">
    <property type="entry name" value="Integrase_cat-core"/>
</dbReference>
<evidence type="ECO:0000256" key="1">
    <source>
        <dbReference type="ARBA" id="ARBA00023268"/>
    </source>
</evidence>
<gene>
    <name evidence="3" type="ORF">DH2020_000907</name>
</gene>
<dbReference type="SUPFAM" id="SSF53098">
    <property type="entry name" value="Ribonuclease H-like"/>
    <property type="match status" value="1"/>
</dbReference>
<dbReference type="Gene3D" id="3.30.70.270">
    <property type="match status" value="1"/>
</dbReference>
<evidence type="ECO:0000313" key="3">
    <source>
        <dbReference type="EMBL" id="KAK6164043.1"/>
    </source>
</evidence>
<dbReference type="PROSITE" id="PS50994">
    <property type="entry name" value="INTEGRASE"/>
    <property type="match status" value="1"/>
</dbReference>
<comment type="caution">
    <text evidence="3">The sequence shown here is derived from an EMBL/GenBank/DDBJ whole genome shotgun (WGS) entry which is preliminary data.</text>
</comment>
<dbReference type="Pfam" id="PF17919">
    <property type="entry name" value="RT_RNaseH_2"/>
    <property type="match status" value="1"/>
</dbReference>
<dbReference type="EMBL" id="JABTTQ020000001">
    <property type="protein sequence ID" value="KAK6164043.1"/>
    <property type="molecule type" value="Genomic_DNA"/>
</dbReference>
<reference evidence="3 4" key="1">
    <citation type="journal article" date="2021" name="Comput. Struct. Biotechnol. J.">
        <title>De novo genome assembly of the potent medicinal plant Rehmannia glutinosa using nanopore technology.</title>
        <authorList>
            <person name="Ma L."/>
            <person name="Dong C."/>
            <person name="Song C."/>
            <person name="Wang X."/>
            <person name="Zheng X."/>
            <person name="Niu Y."/>
            <person name="Chen S."/>
            <person name="Feng W."/>
        </authorList>
    </citation>
    <scope>NUCLEOTIDE SEQUENCE [LARGE SCALE GENOMIC DNA]</scope>
    <source>
        <strain evidence="3">DH-2019</strain>
    </source>
</reference>
<protein>
    <recommendedName>
        <fullName evidence="2">Integrase catalytic domain-containing protein</fullName>
    </recommendedName>
</protein>
<sequence length="360" mass="41205">MAIFHGMVENIMEFFMDDFSVFGSSFDHCLHNLTLDSIVLGHRVSSVGLEVDRAKVVAIENLPPPKNEKAVRIFLGHAGFYRRFIWKFSKITKPLSHLLEKDVHFTFTPDCLHAFETLKKALVTASILITPDWNQPFEIMCDANDYAVGAALGQKREKLFRGIYYARVSYQNLDPKGCENEVADHLSRPEQTANENTKGTTIKETFPDEIILMVETTIPWYADIVNYLVRRHEIPLTNIMEVELFDVWGTDFMGHFPVSNGFMHILLAVDYVSKWVEAIPTKTNDARVVLKFLQNNIFTRFGTPRALISNGGSHFYNKLFNNMMEKYVVKHRVAVAFHPQSNGQAEVSNREIKQILEKNG</sequence>
<dbReference type="Pfam" id="PF00665">
    <property type="entry name" value="rve"/>
    <property type="match status" value="1"/>
</dbReference>
<proteinExistence type="predicted"/>
<evidence type="ECO:0000259" key="2">
    <source>
        <dbReference type="PROSITE" id="PS50994"/>
    </source>
</evidence>
<keyword evidence="4" id="KW-1185">Reference proteome</keyword>
<dbReference type="InterPro" id="IPR041577">
    <property type="entry name" value="RT_RNaseH_2"/>
</dbReference>
<dbReference type="Proteomes" id="UP001318860">
    <property type="component" value="Unassembled WGS sequence"/>
</dbReference>
<dbReference type="SUPFAM" id="SSF56672">
    <property type="entry name" value="DNA/RNA polymerases"/>
    <property type="match status" value="1"/>
</dbReference>
<dbReference type="PANTHER" id="PTHR37984:SF5">
    <property type="entry name" value="PROTEIN NYNRIN-LIKE"/>
    <property type="match status" value="1"/>
</dbReference>
<organism evidence="3 4">
    <name type="scientific">Rehmannia glutinosa</name>
    <name type="common">Chinese foxglove</name>
    <dbReference type="NCBI Taxonomy" id="99300"/>
    <lineage>
        <taxon>Eukaryota</taxon>
        <taxon>Viridiplantae</taxon>
        <taxon>Streptophyta</taxon>
        <taxon>Embryophyta</taxon>
        <taxon>Tracheophyta</taxon>
        <taxon>Spermatophyta</taxon>
        <taxon>Magnoliopsida</taxon>
        <taxon>eudicotyledons</taxon>
        <taxon>Gunneridae</taxon>
        <taxon>Pentapetalae</taxon>
        <taxon>asterids</taxon>
        <taxon>lamiids</taxon>
        <taxon>Lamiales</taxon>
        <taxon>Orobanchaceae</taxon>
        <taxon>Rehmannieae</taxon>
        <taxon>Rehmannia</taxon>
    </lineage>
</organism>
<dbReference type="InterPro" id="IPR050951">
    <property type="entry name" value="Retrovirus_Pol_polyprotein"/>
</dbReference>
<feature type="domain" description="Integrase catalytic" evidence="2">
    <location>
        <begin position="231"/>
        <end position="360"/>
    </location>
</feature>
<name>A0ABR0XXX3_REHGL</name>